<dbReference type="AlphaFoldDB" id="A0A498J297"/>
<name>A0A498J297_MALDO</name>
<feature type="region of interest" description="Disordered" evidence="1">
    <location>
        <begin position="74"/>
        <end position="131"/>
    </location>
</feature>
<sequence>MDLETENRIAAILMREAAELRHQADKEGVHAYLQQPKTRFRPNSRFLSATVRGVQQANRAVEVNEMWRLRQKEKELDNRLKGNKDESRCRRDSNSPTPSGKGHAVADDSAGPSCSSRKREYESCHSRQENGLGEEELEEFLHSRVKRGRGAVGSRTDETGPYLPRSSDSNEELLQRPSVQEHRAYGPERPSHNLCYPSEEENDDERKKSKKVKSGSPNKHKSKEKSKEKKRKDEKRNKYHT</sequence>
<dbReference type="PANTHER" id="PTHR34684:SF1">
    <property type="entry name" value="OS08G0192200 PROTEIN"/>
    <property type="match status" value="1"/>
</dbReference>
<protein>
    <submittedName>
        <fullName evidence="2">Uncharacterized protein</fullName>
    </submittedName>
</protein>
<dbReference type="EMBL" id="RDQH01000336">
    <property type="protein sequence ID" value="RXH87551.1"/>
    <property type="molecule type" value="Genomic_DNA"/>
</dbReference>
<evidence type="ECO:0000256" key="1">
    <source>
        <dbReference type="SAM" id="MobiDB-lite"/>
    </source>
</evidence>
<evidence type="ECO:0000313" key="2">
    <source>
        <dbReference type="EMBL" id="RXH87551.1"/>
    </source>
</evidence>
<organism evidence="2 3">
    <name type="scientific">Malus domestica</name>
    <name type="common">Apple</name>
    <name type="synonym">Pyrus malus</name>
    <dbReference type="NCBI Taxonomy" id="3750"/>
    <lineage>
        <taxon>Eukaryota</taxon>
        <taxon>Viridiplantae</taxon>
        <taxon>Streptophyta</taxon>
        <taxon>Embryophyta</taxon>
        <taxon>Tracheophyta</taxon>
        <taxon>Spermatophyta</taxon>
        <taxon>Magnoliopsida</taxon>
        <taxon>eudicotyledons</taxon>
        <taxon>Gunneridae</taxon>
        <taxon>Pentapetalae</taxon>
        <taxon>rosids</taxon>
        <taxon>fabids</taxon>
        <taxon>Rosales</taxon>
        <taxon>Rosaceae</taxon>
        <taxon>Amygdaloideae</taxon>
        <taxon>Maleae</taxon>
        <taxon>Malus</taxon>
    </lineage>
</organism>
<gene>
    <name evidence="2" type="ORF">DVH24_034451</name>
</gene>
<keyword evidence="3" id="KW-1185">Reference proteome</keyword>
<feature type="compositionally biased region" description="Basic residues" evidence="1">
    <location>
        <begin position="208"/>
        <end position="241"/>
    </location>
</feature>
<accession>A0A498J297</accession>
<feature type="compositionally biased region" description="Basic and acidic residues" evidence="1">
    <location>
        <begin position="74"/>
        <end position="93"/>
    </location>
</feature>
<comment type="caution">
    <text evidence="2">The sequence shown here is derived from an EMBL/GenBank/DDBJ whole genome shotgun (WGS) entry which is preliminary data.</text>
</comment>
<dbReference type="Proteomes" id="UP000290289">
    <property type="component" value="Chromosome 10"/>
</dbReference>
<proteinExistence type="predicted"/>
<feature type="compositionally biased region" description="Basic and acidic residues" evidence="1">
    <location>
        <begin position="179"/>
        <end position="191"/>
    </location>
</feature>
<feature type="compositionally biased region" description="Basic and acidic residues" evidence="1">
    <location>
        <begin position="117"/>
        <end position="128"/>
    </location>
</feature>
<reference evidence="2 3" key="1">
    <citation type="submission" date="2018-10" db="EMBL/GenBank/DDBJ databases">
        <title>A high-quality apple genome assembly.</title>
        <authorList>
            <person name="Hu J."/>
        </authorList>
    </citation>
    <scope>NUCLEOTIDE SEQUENCE [LARGE SCALE GENOMIC DNA]</scope>
    <source>
        <strain evidence="3">cv. HFTH1</strain>
        <tissue evidence="2">Young leaf</tissue>
    </source>
</reference>
<evidence type="ECO:0000313" key="3">
    <source>
        <dbReference type="Proteomes" id="UP000290289"/>
    </source>
</evidence>
<feature type="region of interest" description="Disordered" evidence="1">
    <location>
        <begin position="145"/>
        <end position="241"/>
    </location>
</feature>
<dbReference type="PANTHER" id="PTHR34684">
    <property type="entry name" value="OS08G0192200 PROTEIN"/>
    <property type="match status" value="1"/>
</dbReference>
<dbReference type="STRING" id="3750.A0A498J297"/>